<dbReference type="Proteomes" id="UP000422108">
    <property type="component" value="Chromosome"/>
</dbReference>
<protein>
    <recommendedName>
        <fullName evidence="9">Periplasmic heavy metal sensor</fullName>
    </recommendedName>
</protein>
<reference evidence="7 8" key="1">
    <citation type="submission" date="2019-11" db="EMBL/GenBank/DDBJ databases">
        <title>Comparative genomics of hydrocarbon-degrading Desulfosarcina strains.</title>
        <authorList>
            <person name="Watanabe M."/>
            <person name="Kojima H."/>
            <person name="Fukui M."/>
        </authorList>
    </citation>
    <scope>NUCLEOTIDE SEQUENCE [LARGE SCALE GENOMIC DNA]</scope>
    <source>
        <strain evidence="8">oXyS1</strain>
    </source>
</reference>
<dbReference type="CDD" id="cd09916">
    <property type="entry name" value="CpxP_like"/>
    <property type="match status" value="1"/>
</dbReference>
<comment type="subcellular location">
    <subcellularLocation>
        <location evidence="1">Periplasm</location>
    </subcellularLocation>
</comment>
<comment type="similarity">
    <text evidence="2">Belongs to the CpxP/Spy family.</text>
</comment>
<keyword evidence="4" id="KW-0574">Periplasm</keyword>
<feature type="signal peptide" evidence="6">
    <location>
        <begin position="1"/>
        <end position="24"/>
    </location>
</feature>
<name>A0A5K8AGJ1_9BACT</name>
<feature type="chain" id="PRO_5024294971" description="Periplasmic heavy metal sensor" evidence="6">
    <location>
        <begin position="25"/>
        <end position="192"/>
    </location>
</feature>
<organism evidence="7 8">
    <name type="scientific">Desulfosarcina ovata subsp. ovata</name>
    <dbReference type="NCBI Taxonomy" id="2752305"/>
    <lineage>
        <taxon>Bacteria</taxon>
        <taxon>Pseudomonadati</taxon>
        <taxon>Thermodesulfobacteriota</taxon>
        <taxon>Desulfobacteria</taxon>
        <taxon>Desulfobacterales</taxon>
        <taxon>Desulfosarcinaceae</taxon>
        <taxon>Desulfosarcina</taxon>
    </lineage>
</organism>
<evidence type="ECO:0000256" key="1">
    <source>
        <dbReference type="ARBA" id="ARBA00004418"/>
    </source>
</evidence>
<evidence type="ECO:0008006" key="9">
    <source>
        <dbReference type="Google" id="ProtNLM"/>
    </source>
</evidence>
<feature type="region of interest" description="Disordered" evidence="5">
    <location>
        <begin position="158"/>
        <end position="192"/>
    </location>
</feature>
<proteinExistence type="inferred from homology"/>
<gene>
    <name evidence="7" type="ORF">DSCOOX_47990</name>
</gene>
<accession>A0A5K8AGJ1</accession>
<dbReference type="Gene3D" id="1.20.120.1490">
    <property type="match status" value="1"/>
</dbReference>
<dbReference type="AlphaFoldDB" id="A0A5K8AGJ1"/>
<keyword evidence="8" id="KW-1185">Reference proteome</keyword>
<dbReference type="PANTHER" id="PTHR38102:SF1">
    <property type="entry name" value="PERIPLASMIC CHAPERONE SPY"/>
    <property type="match status" value="1"/>
</dbReference>
<evidence type="ECO:0000256" key="6">
    <source>
        <dbReference type="SAM" id="SignalP"/>
    </source>
</evidence>
<evidence type="ECO:0000313" key="7">
    <source>
        <dbReference type="EMBL" id="BBO91619.1"/>
    </source>
</evidence>
<evidence type="ECO:0000256" key="2">
    <source>
        <dbReference type="ARBA" id="ARBA00008441"/>
    </source>
</evidence>
<dbReference type="Pfam" id="PF07813">
    <property type="entry name" value="LTXXQ"/>
    <property type="match status" value="1"/>
</dbReference>
<evidence type="ECO:0000313" key="8">
    <source>
        <dbReference type="Proteomes" id="UP000422108"/>
    </source>
</evidence>
<sequence>MRKKVILTIICSMILIGSGMTAQAGEPGAPMGKAGAGPQGPQMDRPGKACPAPSPGFDILERLDLSDAQWKSVKKLIDGDREAAARQHDKMRDVQRRLRLAMKPQQFNEKALRGLLSEKSAIEADLMVDRAKTMNRVYNLLTAEQQELFDLAAKLKILRGPGPDHGEQPPFGRPGQPDGPMSMKPMDDRPAG</sequence>
<evidence type="ECO:0000256" key="4">
    <source>
        <dbReference type="ARBA" id="ARBA00022764"/>
    </source>
</evidence>
<evidence type="ECO:0000256" key="5">
    <source>
        <dbReference type="SAM" id="MobiDB-lite"/>
    </source>
</evidence>
<dbReference type="PANTHER" id="PTHR38102">
    <property type="entry name" value="PERIPLASMIC CHAPERONE SPY"/>
    <property type="match status" value="1"/>
</dbReference>
<dbReference type="InterPro" id="IPR052211">
    <property type="entry name" value="Cpx_auxiliary_protein"/>
</dbReference>
<feature type="region of interest" description="Disordered" evidence="5">
    <location>
        <begin position="25"/>
        <end position="49"/>
    </location>
</feature>
<evidence type="ECO:0000256" key="3">
    <source>
        <dbReference type="ARBA" id="ARBA00022729"/>
    </source>
</evidence>
<keyword evidence="3 6" id="KW-0732">Signal</keyword>
<dbReference type="GO" id="GO:0051082">
    <property type="term" value="F:unfolded protein binding"/>
    <property type="evidence" value="ECO:0007669"/>
    <property type="project" value="TreeGrafter"/>
</dbReference>
<dbReference type="EMBL" id="AP021879">
    <property type="protein sequence ID" value="BBO91619.1"/>
    <property type="molecule type" value="Genomic_DNA"/>
</dbReference>
<dbReference type="RefSeq" id="WP_155312505.1">
    <property type="nucleotide sequence ID" value="NZ_AP021879.1"/>
</dbReference>
<dbReference type="GO" id="GO:0030288">
    <property type="term" value="C:outer membrane-bounded periplasmic space"/>
    <property type="evidence" value="ECO:0007669"/>
    <property type="project" value="TreeGrafter"/>
</dbReference>
<dbReference type="InterPro" id="IPR012899">
    <property type="entry name" value="LTXXQ"/>
</dbReference>